<sequence>MASPERHLDSKLLNYPAAEITTSEGFLNLKPALETAIRRNPPPHGTLSMAEAQLTQPEFYGYESGALDSHIDNLCNNNFQFQVNDVSPSLNYIDSRPNSALGRVLEGLPKEQAEYRVQSQFTYNSGYAFMNNVPQQGDTSDPDVSSTFGVHPGQDHAQEEPYERGKQIDCDNYFLNKTFDDVQPHEPYLVHCQVVETVRKELEYEEKFHGRPALADESIRKRRRKPNEVNWKPESIFRSFVDCKPTNIHKSSYPDHVPMCSCFGRINMREAKAWSRQPNKPKRQKRNDGSLRYVRPQGRSDVASRDLNFFAMGSIRH</sequence>
<organism evidence="2 3">
    <name type="scientific">Metschnikowia bicuspidata</name>
    <dbReference type="NCBI Taxonomy" id="27322"/>
    <lineage>
        <taxon>Eukaryota</taxon>
        <taxon>Fungi</taxon>
        <taxon>Dikarya</taxon>
        <taxon>Ascomycota</taxon>
        <taxon>Saccharomycotina</taxon>
        <taxon>Pichiomycetes</taxon>
        <taxon>Metschnikowiaceae</taxon>
        <taxon>Metschnikowia</taxon>
    </lineage>
</organism>
<evidence type="ECO:0000313" key="2">
    <source>
        <dbReference type="EMBL" id="RKP32613.1"/>
    </source>
</evidence>
<proteinExistence type="predicted"/>
<evidence type="ECO:0000313" key="3">
    <source>
        <dbReference type="Proteomes" id="UP000268321"/>
    </source>
</evidence>
<dbReference type="Proteomes" id="UP000268321">
    <property type="component" value="Unassembled WGS sequence"/>
</dbReference>
<dbReference type="OrthoDB" id="4096135at2759"/>
<gene>
    <name evidence="2" type="ORF">METBISCDRAFT_25554</name>
</gene>
<reference evidence="3" key="1">
    <citation type="journal article" date="2018" name="Nat. Microbiol.">
        <title>Leveraging single-cell genomics to expand the fungal tree of life.</title>
        <authorList>
            <person name="Ahrendt S.R."/>
            <person name="Quandt C.A."/>
            <person name="Ciobanu D."/>
            <person name="Clum A."/>
            <person name="Salamov A."/>
            <person name="Andreopoulos B."/>
            <person name="Cheng J.F."/>
            <person name="Woyke T."/>
            <person name="Pelin A."/>
            <person name="Henrissat B."/>
            <person name="Reynolds N.K."/>
            <person name="Benny G.L."/>
            <person name="Smith M.E."/>
            <person name="James T.Y."/>
            <person name="Grigoriev I.V."/>
        </authorList>
    </citation>
    <scope>NUCLEOTIDE SEQUENCE [LARGE SCALE GENOMIC DNA]</scope>
    <source>
        <strain evidence="3">Baker2002</strain>
    </source>
</reference>
<name>A0A4P9ZHZ8_9ASCO</name>
<evidence type="ECO:0000256" key="1">
    <source>
        <dbReference type="SAM" id="MobiDB-lite"/>
    </source>
</evidence>
<dbReference type="AlphaFoldDB" id="A0A4P9ZHZ8"/>
<accession>A0A4P9ZHZ8</accession>
<keyword evidence="3" id="KW-1185">Reference proteome</keyword>
<dbReference type="EMBL" id="ML004430">
    <property type="protein sequence ID" value="RKP32613.1"/>
    <property type="molecule type" value="Genomic_DNA"/>
</dbReference>
<feature type="region of interest" description="Disordered" evidence="1">
    <location>
        <begin position="274"/>
        <end position="293"/>
    </location>
</feature>
<protein>
    <submittedName>
        <fullName evidence="2">Uncharacterized protein</fullName>
    </submittedName>
</protein>